<dbReference type="InterPro" id="IPR036890">
    <property type="entry name" value="HATPase_C_sf"/>
</dbReference>
<keyword evidence="6" id="KW-1185">Reference proteome</keyword>
<dbReference type="Gene3D" id="3.30.565.10">
    <property type="entry name" value="Histidine kinase-like ATPase, C-terminal domain"/>
    <property type="match status" value="1"/>
</dbReference>
<organism evidence="5 6">
    <name type="scientific">Streptosporangium algeriense</name>
    <dbReference type="NCBI Taxonomy" id="1682748"/>
    <lineage>
        <taxon>Bacteria</taxon>
        <taxon>Bacillati</taxon>
        <taxon>Actinomycetota</taxon>
        <taxon>Actinomycetes</taxon>
        <taxon>Streptosporangiales</taxon>
        <taxon>Streptosporangiaceae</taxon>
        <taxon>Streptosporangium</taxon>
    </lineage>
</organism>
<dbReference type="PANTHER" id="PTHR24421">
    <property type="entry name" value="NITRATE/NITRITE SENSOR PROTEIN NARX-RELATED"/>
    <property type="match status" value="1"/>
</dbReference>
<accession>A0ABW3E777</accession>
<evidence type="ECO:0000313" key="5">
    <source>
        <dbReference type="EMBL" id="MFD0891282.1"/>
    </source>
</evidence>
<comment type="caution">
    <text evidence="5">The sequence shown here is derived from an EMBL/GenBank/DDBJ whole genome shotgun (WGS) entry which is preliminary data.</text>
</comment>
<gene>
    <name evidence="5" type="ORF">ACFQ08_42610</name>
</gene>
<reference evidence="6" key="1">
    <citation type="journal article" date="2019" name="Int. J. Syst. Evol. Microbiol.">
        <title>The Global Catalogue of Microorganisms (GCM) 10K type strain sequencing project: providing services to taxonomists for standard genome sequencing and annotation.</title>
        <authorList>
            <consortium name="The Broad Institute Genomics Platform"/>
            <consortium name="The Broad Institute Genome Sequencing Center for Infectious Disease"/>
            <person name="Wu L."/>
            <person name="Ma J."/>
        </authorList>
    </citation>
    <scope>NUCLEOTIDE SEQUENCE [LARGE SCALE GENOMIC DNA]</scope>
    <source>
        <strain evidence="6">CCUG 62974</strain>
    </source>
</reference>
<dbReference type="InterPro" id="IPR050482">
    <property type="entry name" value="Sensor_HK_TwoCompSys"/>
</dbReference>
<feature type="domain" description="Histidine kinase/HSP90-like ATPase" evidence="4">
    <location>
        <begin position="24"/>
        <end position="128"/>
    </location>
</feature>
<evidence type="ECO:0000313" key="6">
    <source>
        <dbReference type="Proteomes" id="UP001597024"/>
    </source>
</evidence>
<sequence>LGLRVRYAAASLPERMPAAVVSALADASQEALNNVVLHSATKEAWLTVIGEDASGNGPGNVPGTSGDGPGHRVTVRVVDRGRGFDPASTVPGFGLASSVAGRMREVGGRATVLSVEGEGTCVELVWPAGPARPTSASRPL</sequence>
<feature type="non-terminal residue" evidence="5">
    <location>
        <position position="1"/>
    </location>
</feature>
<dbReference type="EMBL" id="JBHTHX010003045">
    <property type="protein sequence ID" value="MFD0891282.1"/>
    <property type="molecule type" value="Genomic_DNA"/>
</dbReference>
<evidence type="ECO:0000259" key="4">
    <source>
        <dbReference type="Pfam" id="PF02518"/>
    </source>
</evidence>
<keyword evidence="2 5" id="KW-0418">Kinase</keyword>
<proteinExistence type="predicted"/>
<keyword evidence="3" id="KW-0902">Two-component regulatory system</keyword>
<dbReference type="Proteomes" id="UP001597024">
    <property type="component" value="Unassembled WGS sequence"/>
</dbReference>
<evidence type="ECO:0000256" key="2">
    <source>
        <dbReference type="ARBA" id="ARBA00022777"/>
    </source>
</evidence>
<dbReference type="Pfam" id="PF02518">
    <property type="entry name" value="HATPase_c"/>
    <property type="match status" value="1"/>
</dbReference>
<evidence type="ECO:0000256" key="1">
    <source>
        <dbReference type="ARBA" id="ARBA00022679"/>
    </source>
</evidence>
<evidence type="ECO:0000256" key="3">
    <source>
        <dbReference type="ARBA" id="ARBA00023012"/>
    </source>
</evidence>
<dbReference type="InterPro" id="IPR003594">
    <property type="entry name" value="HATPase_dom"/>
</dbReference>
<dbReference type="SUPFAM" id="SSF55874">
    <property type="entry name" value="ATPase domain of HSP90 chaperone/DNA topoisomerase II/histidine kinase"/>
    <property type="match status" value="1"/>
</dbReference>
<dbReference type="GO" id="GO:0016301">
    <property type="term" value="F:kinase activity"/>
    <property type="evidence" value="ECO:0007669"/>
    <property type="project" value="UniProtKB-KW"/>
</dbReference>
<protein>
    <submittedName>
        <fullName evidence="5">Sensor histidine kinase</fullName>
    </submittedName>
</protein>
<keyword evidence="1" id="KW-0808">Transferase</keyword>
<name>A0ABW3E777_9ACTN</name>